<gene>
    <name evidence="2" type="ORF">NM961_18660</name>
</gene>
<evidence type="ECO:0008006" key="4">
    <source>
        <dbReference type="Google" id="ProtNLM"/>
    </source>
</evidence>
<dbReference type="EMBL" id="JANFQO010000020">
    <property type="protein sequence ID" value="MCQ4166739.1"/>
    <property type="molecule type" value="Genomic_DNA"/>
</dbReference>
<name>A0ABT1QWS2_9GAMM</name>
<evidence type="ECO:0000313" key="2">
    <source>
        <dbReference type="EMBL" id="MCQ4166739.1"/>
    </source>
</evidence>
<evidence type="ECO:0000256" key="1">
    <source>
        <dbReference type="SAM" id="SignalP"/>
    </source>
</evidence>
<feature type="chain" id="PRO_5046668602" description="Outer membrane repeat protein" evidence="1">
    <location>
        <begin position="20"/>
        <end position="533"/>
    </location>
</feature>
<dbReference type="InterPro" id="IPR011050">
    <property type="entry name" value="Pectin_lyase_fold/virulence"/>
</dbReference>
<sequence length="533" mass="54753">MKRCIALLTLLNLATPALALNIRVGADAGCDTNSLATALAQAKANPGADTIRVASNQAYTGQALYIDSDVVLRGGYANCDAATPSGRTSLAGNGSWAVITTWSENTTIDVRLEGLDISGGGVGGDIGNFGGIDIGGRSFVKLADLRVHDNVGIFGGGISVNNTQSIVTIEHHVEVDHNRASIGGGIAVFGGTLRVRPHEVVLHNNTASDGGGLFIDFGLVSVGSDPEATTYPVDGFLIRNNAAGSDGGGIYVNGNQGKLLAETIVVRDNSAAREGGGIYATNGGYAQFMRWTFSPGQHCTRNQECLRLSGNTAQRGGALALSAGATASLSHSLIRDNAAANGPALVMRGNSSQLRLLGSVVARNACTQAECAPILADGGGGVRANYTTFAGNTATMGGQPLVYAYGPIGVQGAMVFHSSLLSGNERFTAFGNSSYTSAGDCTLKETGVVEAGFTRSDIAPIRFADAARNNYRLAADNAAIDFCNAGAQPTEDPDIDGIARGLESPGAPNDFGAFDLGAYEYETLFNGGMEGPR</sequence>
<proteinExistence type="predicted"/>
<dbReference type="PANTHER" id="PTHR11319">
    <property type="entry name" value="G PROTEIN-COUPLED RECEPTOR-RELATED"/>
    <property type="match status" value="1"/>
</dbReference>
<protein>
    <recommendedName>
        <fullName evidence="4">Outer membrane repeat protein</fullName>
    </recommendedName>
</protein>
<dbReference type="InterPro" id="IPR006626">
    <property type="entry name" value="PbH1"/>
</dbReference>
<dbReference type="RefSeq" id="WP_255915927.1">
    <property type="nucleotide sequence ID" value="NZ_JANFQO010000020.1"/>
</dbReference>
<dbReference type="SUPFAM" id="SSF51126">
    <property type="entry name" value="Pectin lyase-like"/>
    <property type="match status" value="2"/>
</dbReference>
<reference evidence="2" key="1">
    <citation type="submission" date="2022-07" db="EMBL/GenBank/DDBJ databases">
        <title>Tahibacter sp., a new gammaproteobacterium isolated from the silt sample collected at pig farm.</title>
        <authorList>
            <person name="Chen H."/>
        </authorList>
    </citation>
    <scope>NUCLEOTIDE SEQUENCE</scope>
    <source>
        <strain evidence="2">P2K</strain>
    </source>
</reference>
<feature type="signal peptide" evidence="1">
    <location>
        <begin position="1"/>
        <end position="19"/>
    </location>
</feature>
<accession>A0ABT1QWS2</accession>
<comment type="caution">
    <text evidence="2">The sequence shown here is derived from an EMBL/GenBank/DDBJ whole genome shotgun (WGS) entry which is preliminary data.</text>
</comment>
<keyword evidence="3" id="KW-1185">Reference proteome</keyword>
<dbReference type="PANTHER" id="PTHR11319:SF35">
    <property type="entry name" value="OUTER MEMBRANE PROTEIN PMPC-RELATED"/>
    <property type="match status" value="1"/>
</dbReference>
<dbReference type="SMART" id="SM00710">
    <property type="entry name" value="PbH1"/>
    <property type="match status" value="5"/>
</dbReference>
<organism evidence="2 3">
    <name type="scientific">Tahibacter harae</name>
    <dbReference type="NCBI Taxonomy" id="2963937"/>
    <lineage>
        <taxon>Bacteria</taxon>
        <taxon>Pseudomonadati</taxon>
        <taxon>Pseudomonadota</taxon>
        <taxon>Gammaproteobacteria</taxon>
        <taxon>Lysobacterales</taxon>
        <taxon>Rhodanobacteraceae</taxon>
        <taxon>Tahibacter</taxon>
    </lineage>
</organism>
<keyword evidence="1" id="KW-0732">Signal</keyword>
<evidence type="ECO:0000313" key="3">
    <source>
        <dbReference type="Proteomes" id="UP001165498"/>
    </source>
</evidence>
<dbReference type="Proteomes" id="UP001165498">
    <property type="component" value="Unassembled WGS sequence"/>
</dbReference>